<accession>A0A1R1YME1</accession>
<evidence type="ECO:0000313" key="4">
    <source>
        <dbReference type="Proteomes" id="UP000187429"/>
    </source>
</evidence>
<organism evidence="3 4">
    <name type="scientific">Smittium culicis</name>
    <dbReference type="NCBI Taxonomy" id="133412"/>
    <lineage>
        <taxon>Eukaryota</taxon>
        <taxon>Fungi</taxon>
        <taxon>Fungi incertae sedis</taxon>
        <taxon>Zoopagomycota</taxon>
        <taxon>Kickxellomycotina</taxon>
        <taxon>Harpellomycetes</taxon>
        <taxon>Harpellales</taxon>
        <taxon>Legeriomycetaceae</taxon>
        <taxon>Smittium</taxon>
    </lineage>
</organism>
<dbReference type="AlphaFoldDB" id="A0A1R1YME1"/>
<reference evidence="3" key="1">
    <citation type="submission" date="2017-01" db="EMBL/GenBank/DDBJ databases">
        <authorList>
            <person name="Mah S.A."/>
            <person name="Swanson W.J."/>
            <person name="Moy G.W."/>
            <person name="Vacquier V.D."/>
        </authorList>
    </citation>
    <scope>NUCLEOTIDE SEQUENCE [LARGE SCALE GENOMIC DNA]</scope>
    <source>
        <strain evidence="3">ID-206-W2</strain>
    </source>
</reference>
<evidence type="ECO:0000313" key="3">
    <source>
        <dbReference type="EMBL" id="OMJ28020.1"/>
    </source>
</evidence>
<proteinExistence type="predicted"/>
<gene>
    <name evidence="3" type="ORF">AYI69_g2516</name>
    <name evidence="2" type="ORF">AYI69_g3595</name>
</gene>
<dbReference type="EMBL" id="LSSM01001245">
    <property type="protein sequence ID" value="OMJ26983.1"/>
    <property type="molecule type" value="Genomic_DNA"/>
</dbReference>
<feature type="region of interest" description="Disordered" evidence="1">
    <location>
        <begin position="1"/>
        <end position="42"/>
    </location>
</feature>
<sequence>MGVGSLVPGSSKIDHGATNNTKSFNDYPRPQKRKISPDGEKDVETSIVEFKRSFLEKEGYFERAIRLVALNQRARKRRTRNSLNQQGFLDWM</sequence>
<comment type="caution">
    <text evidence="3">The sequence shown here is derived from an EMBL/GenBank/DDBJ whole genome shotgun (WGS) entry which is preliminary data.</text>
</comment>
<evidence type="ECO:0000313" key="2">
    <source>
        <dbReference type="EMBL" id="OMJ26983.1"/>
    </source>
</evidence>
<evidence type="ECO:0000256" key="1">
    <source>
        <dbReference type="SAM" id="MobiDB-lite"/>
    </source>
</evidence>
<dbReference type="EMBL" id="LSSM01000734">
    <property type="protein sequence ID" value="OMJ28020.1"/>
    <property type="molecule type" value="Genomic_DNA"/>
</dbReference>
<protein>
    <submittedName>
        <fullName evidence="3">Uncharacterized protein</fullName>
    </submittedName>
</protein>
<dbReference type="Proteomes" id="UP000187429">
    <property type="component" value="Unassembled WGS sequence"/>
</dbReference>
<reference evidence="4" key="2">
    <citation type="submission" date="2017-01" db="EMBL/GenBank/DDBJ databases">
        <authorList>
            <person name="Wang Y."/>
            <person name="White M."/>
            <person name="Kvist S."/>
            <person name="Moncalvo J.-M."/>
        </authorList>
    </citation>
    <scope>NUCLEOTIDE SEQUENCE [LARGE SCALE GENOMIC DNA]</scope>
    <source>
        <strain evidence="4">ID-206-W2</strain>
    </source>
</reference>
<keyword evidence="4" id="KW-1185">Reference proteome</keyword>
<name>A0A1R1YME1_9FUNG</name>